<dbReference type="SUPFAM" id="SSF52540">
    <property type="entry name" value="P-loop containing nucleoside triphosphate hydrolases"/>
    <property type="match status" value="1"/>
</dbReference>
<evidence type="ECO:0000259" key="1">
    <source>
        <dbReference type="SMART" id="SM00382"/>
    </source>
</evidence>
<sequence>MKISRLAIKSPWKNLNGFSVSFNTEKDIVVLLGKNGSAKSNLLESLIKIFRDIDLHDPSPFSYFLEYYIDGKAINIEAELEKYPKATIDGESITLIKLREKWVPRFVVGYYSGASDRFQELFQEHDRAALKSTLHAIRPGEKLNLRKFIYARPEHGLFALLSFYLSEDKDIDEFLKSHPRIESFASATLVLNKPSWAKKQSNPDNFWGAKGPVGDLLNNIKKHSLAPFSHTIVLSKDFRHKEKTEVTYLHLPDLRSLQELAAEYGKDPKSFFQALDTMRLSELIADFRVRVNVKGANNSIHTRQLSEGEQQLLTVLGLMRFTQDSGSLYILDEPDTHLNPAWGLDYLEKLRTIGGINKNSHTILATHDPLLVAGLVKEEIKVLTRSDVGIIRAMEPEESPRGTGVAGVLTSELYGLESQLDSFSLKVLKRIYEISLLEDYPQRAKHLQRLRKIVPGLAATDTSPDPYRNIAKLAYREAIDLVVKSEGTADLKMKAIERLSALLYKESQNL</sequence>
<dbReference type="InterPro" id="IPR027417">
    <property type="entry name" value="P-loop_NTPase"/>
</dbReference>
<proteinExistence type="predicted"/>
<gene>
    <name evidence="2" type="ORF">GWR21_17080</name>
</gene>
<dbReference type="Proteomes" id="UP000476411">
    <property type="component" value="Chromosome"/>
</dbReference>
<evidence type="ECO:0000313" key="2">
    <source>
        <dbReference type="EMBL" id="QHS61249.1"/>
    </source>
</evidence>
<reference evidence="2 3" key="1">
    <citation type="submission" date="2020-01" db="EMBL/GenBank/DDBJ databases">
        <title>Complete genome sequence of Chitinophaga sp. H33E-04 isolated from quinoa roots.</title>
        <authorList>
            <person name="Weon H.-Y."/>
            <person name="Lee S.A."/>
        </authorList>
    </citation>
    <scope>NUCLEOTIDE SEQUENCE [LARGE SCALE GENOMIC DNA]</scope>
    <source>
        <strain evidence="2 3">H33E-04</strain>
    </source>
</reference>
<protein>
    <submittedName>
        <fullName evidence="2">AAA family ATPase</fullName>
    </submittedName>
</protein>
<dbReference type="KEGG" id="chih:GWR21_17080"/>
<dbReference type="InterPro" id="IPR003959">
    <property type="entry name" value="ATPase_AAA_core"/>
</dbReference>
<keyword evidence="3" id="KW-1185">Reference proteome</keyword>
<accession>A0A6B9ZHL3</accession>
<feature type="domain" description="AAA+ ATPase" evidence="1">
    <location>
        <begin position="25"/>
        <end position="387"/>
    </location>
</feature>
<dbReference type="InterPro" id="IPR003593">
    <property type="entry name" value="AAA+_ATPase"/>
</dbReference>
<dbReference type="RefSeq" id="WP_162332923.1">
    <property type="nucleotide sequence ID" value="NZ_CP048113.1"/>
</dbReference>
<dbReference type="SMART" id="SM00382">
    <property type="entry name" value="AAA"/>
    <property type="match status" value="1"/>
</dbReference>
<dbReference type="CDD" id="cd00267">
    <property type="entry name" value="ABC_ATPase"/>
    <property type="match status" value="1"/>
</dbReference>
<name>A0A6B9ZHL3_9BACT</name>
<dbReference type="Gene3D" id="3.40.50.300">
    <property type="entry name" value="P-loop containing nucleotide triphosphate hydrolases"/>
    <property type="match status" value="1"/>
</dbReference>
<dbReference type="GO" id="GO:0016887">
    <property type="term" value="F:ATP hydrolysis activity"/>
    <property type="evidence" value="ECO:0007669"/>
    <property type="project" value="InterPro"/>
</dbReference>
<dbReference type="AlphaFoldDB" id="A0A6B9ZHL3"/>
<dbReference type="InterPro" id="IPR051396">
    <property type="entry name" value="Bact_Antivir_Def_Nuclease"/>
</dbReference>
<dbReference type="Pfam" id="PF13304">
    <property type="entry name" value="AAA_21"/>
    <property type="match status" value="1"/>
</dbReference>
<organism evidence="2 3">
    <name type="scientific">Chitinophaga agri</name>
    <dbReference type="NCBI Taxonomy" id="2703787"/>
    <lineage>
        <taxon>Bacteria</taxon>
        <taxon>Pseudomonadati</taxon>
        <taxon>Bacteroidota</taxon>
        <taxon>Chitinophagia</taxon>
        <taxon>Chitinophagales</taxon>
        <taxon>Chitinophagaceae</taxon>
        <taxon>Chitinophaga</taxon>
    </lineage>
</organism>
<dbReference type="PANTHER" id="PTHR43581">
    <property type="entry name" value="ATP/GTP PHOSPHATASE"/>
    <property type="match status" value="1"/>
</dbReference>
<dbReference type="EMBL" id="CP048113">
    <property type="protein sequence ID" value="QHS61249.1"/>
    <property type="molecule type" value="Genomic_DNA"/>
</dbReference>
<dbReference type="GO" id="GO:0005524">
    <property type="term" value="F:ATP binding"/>
    <property type="evidence" value="ECO:0007669"/>
    <property type="project" value="InterPro"/>
</dbReference>
<evidence type="ECO:0000313" key="3">
    <source>
        <dbReference type="Proteomes" id="UP000476411"/>
    </source>
</evidence>
<dbReference type="PANTHER" id="PTHR43581:SF4">
    <property type="entry name" value="ATP_GTP PHOSPHATASE"/>
    <property type="match status" value="1"/>
</dbReference>